<gene>
    <name evidence="2" type="ORF">ACFSVL_27545</name>
</gene>
<keyword evidence="3" id="KW-1185">Reference proteome</keyword>
<evidence type="ECO:0000313" key="2">
    <source>
        <dbReference type="EMBL" id="MFD2471177.1"/>
    </source>
</evidence>
<evidence type="ECO:0000313" key="3">
    <source>
        <dbReference type="Proteomes" id="UP001597483"/>
    </source>
</evidence>
<proteinExistence type="predicted"/>
<reference evidence="3" key="1">
    <citation type="journal article" date="2019" name="Int. J. Syst. Evol. Microbiol.">
        <title>The Global Catalogue of Microorganisms (GCM) 10K type strain sequencing project: providing services to taxonomists for standard genome sequencing and annotation.</title>
        <authorList>
            <consortium name="The Broad Institute Genomics Platform"/>
            <consortium name="The Broad Institute Genome Sequencing Center for Infectious Disease"/>
            <person name="Wu L."/>
            <person name="Ma J."/>
        </authorList>
    </citation>
    <scope>NUCLEOTIDE SEQUENCE [LARGE SCALE GENOMIC DNA]</scope>
    <source>
        <strain evidence="3">CGMCC 4.7641</strain>
    </source>
</reference>
<feature type="region of interest" description="Disordered" evidence="1">
    <location>
        <begin position="1"/>
        <end position="22"/>
    </location>
</feature>
<accession>A0ABW5HDH8</accession>
<comment type="caution">
    <text evidence="2">The sequence shown here is derived from an EMBL/GenBank/DDBJ whole genome shotgun (WGS) entry which is preliminary data.</text>
</comment>
<organism evidence="2 3">
    <name type="scientific">Amycolatopsis silviterrae</name>
    <dbReference type="NCBI Taxonomy" id="1656914"/>
    <lineage>
        <taxon>Bacteria</taxon>
        <taxon>Bacillati</taxon>
        <taxon>Actinomycetota</taxon>
        <taxon>Actinomycetes</taxon>
        <taxon>Pseudonocardiales</taxon>
        <taxon>Pseudonocardiaceae</taxon>
        <taxon>Amycolatopsis</taxon>
    </lineage>
</organism>
<evidence type="ECO:0000256" key="1">
    <source>
        <dbReference type="SAM" id="MobiDB-lite"/>
    </source>
</evidence>
<name>A0ABW5HDH8_9PSEU</name>
<protein>
    <submittedName>
        <fullName evidence="2">Uncharacterized protein</fullName>
    </submittedName>
</protein>
<sequence>MATQPDGRDENEQDKPEAGASVSRERLLSAECRCCGAAVEVAGTGRRPRYCSAACRQKAWALRKAAEQLGQDPPGPAVVREVVARERTRTVREVRAPRHVAEWIDHLHALHLQLLAAEARGRTGEWVLHQDLAAMLSVTLAALGRMDRSIDWAQLPVRPRQKRA</sequence>
<dbReference type="Proteomes" id="UP001597483">
    <property type="component" value="Unassembled WGS sequence"/>
</dbReference>
<dbReference type="RefSeq" id="WP_378308455.1">
    <property type="nucleotide sequence ID" value="NZ_JBHUKS010000019.1"/>
</dbReference>
<dbReference type="EMBL" id="JBHUKS010000019">
    <property type="protein sequence ID" value="MFD2471177.1"/>
    <property type="molecule type" value="Genomic_DNA"/>
</dbReference>